<keyword evidence="2" id="KW-1185">Reference proteome</keyword>
<dbReference type="Proteomes" id="UP001234297">
    <property type="component" value="Chromosome 11"/>
</dbReference>
<accession>A0ACC2KTZ3</accession>
<name>A0ACC2KTZ3_PERAE</name>
<protein>
    <submittedName>
        <fullName evidence="1">Uncharacterized protein</fullName>
    </submittedName>
</protein>
<evidence type="ECO:0000313" key="2">
    <source>
        <dbReference type="Proteomes" id="UP001234297"/>
    </source>
</evidence>
<comment type="caution">
    <text evidence="1">The sequence shown here is derived from an EMBL/GenBank/DDBJ whole genome shotgun (WGS) entry which is preliminary data.</text>
</comment>
<proteinExistence type="predicted"/>
<reference evidence="1 2" key="1">
    <citation type="journal article" date="2022" name="Hortic Res">
        <title>A haplotype resolved chromosomal level avocado genome allows analysis of novel avocado genes.</title>
        <authorList>
            <person name="Nath O."/>
            <person name="Fletcher S.J."/>
            <person name="Hayward A."/>
            <person name="Shaw L.M."/>
            <person name="Masouleh A.K."/>
            <person name="Furtado A."/>
            <person name="Henry R.J."/>
            <person name="Mitter N."/>
        </authorList>
    </citation>
    <scope>NUCLEOTIDE SEQUENCE [LARGE SCALE GENOMIC DNA]</scope>
    <source>
        <strain evidence="2">cv. Hass</strain>
    </source>
</reference>
<evidence type="ECO:0000313" key="1">
    <source>
        <dbReference type="EMBL" id="KAJ8624631.1"/>
    </source>
</evidence>
<sequence>MLVFSSTEEHYNLQFNLFLKEFISYLAALQYVRASWLVAYKDRFVAAWTNKVMHLGNTTTNRVESSLVQLKRQLGSHQGTFEDSWMKIHNLLLLQHT</sequence>
<gene>
    <name evidence="1" type="ORF">MRB53_033161</name>
</gene>
<organism evidence="1 2">
    <name type="scientific">Persea americana</name>
    <name type="common">Avocado</name>
    <dbReference type="NCBI Taxonomy" id="3435"/>
    <lineage>
        <taxon>Eukaryota</taxon>
        <taxon>Viridiplantae</taxon>
        <taxon>Streptophyta</taxon>
        <taxon>Embryophyta</taxon>
        <taxon>Tracheophyta</taxon>
        <taxon>Spermatophyta</taxon>
        <taxon>Magnoliopsida</taxon>
        <taxon>Magnoliidae</taxon>
        <taxon>Laurales</taxon>
        <taxon>Lauraceae</taxon>
        <taxon>Persea</taxon>
    </lineage>
</organism>
<dbReference type="EMBL" id="CM056819">
    <property type="protein sequence ID" value="KAJ8624631.1"/>
    <property type="molecule type" value="Genomic_DNA"/>
</dbReference>